<dbReference type="Gene3D" id="3.40.50.720">
    <property type="entry name" value="NAD(P)-binding Rossmann-like Domain"/>
    <property type="match status" value="1"/>
</dbReference>
<dbReference type="PRINTS" id="PR00080">
    <property type="entry name" value="SDRFAMILY"/>
</dbReference>
<comment type="caution">
    <text evidence="3">The sequence shown here is derived from an EMBL/GenBank/DDBJ whole genome shotgun (WGS) entry which is preliminary data.</text>
</comment>
<dbReference type="Proteomes" id="UP000284361">
    <property type="component" value="Unassembled WGS sequence"/>
</dbReference>
<dbReference type="PRINTS" id="PR00081">
    <property type="entry name" value="GDHRDH"/>
</dbReference>
<sequence>MLGKGKSKILQSYANNLQKLANVHVYFSSNFGADKNGHNMNSLFDVSGKVAVVTGGSGVLGSNISEGLLKGGAKVVVIGAHSDRVEKALERLRTTGGEVCGFTCNVLDMDSLREVKEKVLAQWGRVDILVNAAGGNIPGGTLTETQHVFDMKVEDLNKVVDLNLNGTVYPCLVFGEVMAAQKSGSIINVSSMASYEAITRVPGYSMAKSAVENFTRWMAQEMALKFSEKIRVNAIAPGFFIGNQNRAVLINPDGSLTERSRKVIAKTPMKRFGDISELNGAVQFLCSEAASFITGVTLPIDGGFSSFSGV</sequence>
<proteinExistence type="inferred from homology"/>
<dbReference type="PANTHER" id="PTHR42760">
    <property type="entry name" value="SHORT-CHAIN DEHYDROGENASES/REDUCTASES FAMILY MEMBER"/>
    <property type="match status" value="1"/>
</dbReference>
<name>A0A3E4Z3K5_9BACT</name>
<evidence type="ECO:0000313" key="8">
    <source>
        <dbReference type="Proteomes" id="UP000284998"/>
    </source>
</evidence>
<dbReference type="AlphaFoldDB" id="A0A3E4Z3K5"/>
<dbReference type="FunFam" id="3.40.50.720:FF:000240">
    <property type="entry name" value="SDR family oxidoreductase"/>
    <property type="match status" value="1"/>
</dbReference>
<dbReference type="Pfam" id="PF13561">
    <property type="entry name" value="adh_short_C2"/>
    <property type="match status" value="1"/>
</dbReference>
<gene>
    <name evidence="5" type="ORF">DW204_14750</name>
    <name evidence="4" type="ORF">DW789_15615</name>
    <name evidence="3" type="ORF">DXB87_16850</name>
</gene>
<organism evidence="3 6">
    <name type="scientific">Phocaeicola plebeius</name>
    <dbReference type="NCBI Taxonomy" id="310297"/>
    <lineage>
        <taxon>Bacteria</taxon>
        <taxon>Pseudomonadati</taxon>
        <taxon>Bacteroidota</taxon>
        <taxon>Bacteroidia</taxon>
        <taxon>Bacteroidales</taxon>
        <taxon>Bacteroidaceae</taxon>
        <taxon>Phocaeicola</taxon>
    </lineage>
</organism>
<dbReference type="EMBL" id="QRJS01000069">
    <property type="protein sequence ID" value="RHH38582.1"/>
    <property type="molecule type" value="Genomic_DNA"/>
</dbReference>
<dbReference type="EMBL" id="QSTW01000039">
    <property type="protein sequence ID" value="RGM84781.1"/>
    <property type="molecule type" value="Genomic_DNA"/>
</dbReference>
<dbReference type="PANTHER" id="PTHR42760:SF115">
    <property type="entry name" value="3-OXOACYL-[ACYL-CARRIER-PROTEIN] REDUCTASE FABG"/>
    <property type="match status" value="1"/>
</dbReference>
<dbReference type="GO" id="GO:0016616">
    <property type="term" value="F:oxidoreductase activity, acting on the CH-OH group of donors, NAD or NADP as acceptor"/>
    <property type="evidence" value="ECO:0007669"/>
    <property type="project" value="UniProtKB-ARBA"/>
</dbReference>
<dbReference type="GO" id="GO:0005975">
    <property type="term" value="P:carbohydrate metabolic process"/>
    <property type="evidence" value="ECO:0007669"/>
    <property type="project" value="UniProtKB-ARBA"/>
</dbReference>
<dbReference type="PROSITE" id="PS00061">
    <property type="entry name" value="ADH_SHORT"/>
    <property type="match status" value="1"/>
</dbReference>
<evidence type="ECO:0000313" key="3">
    <source>
        <dbReference type="EMBL" id="RGM84781.1"/>
    </source>
</evidence>
<dbReference type="InterPro" id="IPR020904">
    <property type="entry name" value="Sc_DH/Rdtase_CS"/>
</dbReference>
<protein>
    <submittedName>
        <fullName evidence="3">SDR family NAD(P)-dependent oxidoreductase</fullName>
    </submittedName>
</protein>
<dbReference type="Proteomes" id="UP000284998">
    <property type="component" value="Unassembled WGS sequence"/>
</dbReference>
<comment type="similarity">
    <text evidence="1">Belongs to the short-chain dehydrogenases/reductases (SDR) family.</text>
</comment>
<evidence type="ECO:0000256" key="1">
    <source>
        <dbReference type="ARBA" id="ARBA00006484"/>
    </source>
</evidence>
<dbReference type="InterPro" id="IPR002347">
    <property type="entry name" value="SDR_fam"/>
</dbReference>
<evidence type="ECO:0000313" key="7">
    <source>
        <dbReference type="Proteomes" id="UP000284361"/>
    </source>
</evidence>
<evidence type="ECO:0000256" key="2">
    <source>
        <dbReference type="ARBA" id="ARBA00023002"/>
    </source>
</evidence>
<keyword evidence="2" id="KW-0560">Oxidoreductase</keyword>
<evidence type="ECO:0000313" key="4">
    <source>
        <dbReference type="EMBL" id="RHD46991.1"/>
    </source>
</evidence>
<dbReference type="EMBL" id="QSJG01000060">
    <property type="protein sequence ID" value="RHD46991.1"/>
    <property type="molecule type" value="Genomic_DNA"/>
</dbReference>
<dbReference type="NCBIfam" id="NF006132">
    <property type="entry name" value="PRK08277.1"/>
    <property type="match status" value="1"/>
</dbReference>
<accession>A0A3E4Z3K5</accession>
<dbReference type="SUPFAM" id="SSF51735">
    <property type="entry name" value="NAD(P)-binding Rossmann-fold domains"/>
    <property type="match status" value="1"/>
</dbReference>
<evidence type="ECO:0000313" key="5">
    <source>
        <dbReference type="EMBL" id="RHH38582.1"/>
    </source>
</evidence>
<dbReference type="Proteomes" id="UP000260814">
    <property type="component" value="Unassembled WGS sequence"/>
</dbReference>
<reference evidence="6 7" key="1">
    <citation type="submission" date="2018-08" db="EMBL/GenBank/DDBJ databases">
        <title>A genome reference for cultivated species of the human gut microbiota.</title>
        <authorList>
            <person name="Zou Y."/>
            <person name="Xue W."/>
            <person name="Luo G."/>
        </authorList>
    </citation>
    <scope>NUCLEOTIDE SEQUENCE [LARGE SCALE GENOMIC DNA]</scope>
    <source>
        <strain evidence="5 8">AM17-44</strain>
        <strain evidence="4 7">AM31-10</strain>
        <strain evidence="3 6">OM06-2</strain>
    </source>
</reference>
<evidence type="ECO:0000313" key="6">
    <source>
        <dbReference type="Proteomes" id="UP000260814"/>
    </source>
</evidence>
<dbReference type="InterPro" id="IPR036291">
    <property type="entry name" value="NAD(P)-bd_dom_sf"/>
</dbReference>